<dbReference type="InterPro" id="IPR037151">
    <property type="entry name" value="AlkB-like_sf"/>
</dbReference>
<dbReference type="STRING" id="34508.A0A4U5MDZ0"/>
<dbReference type="GO" id="GO:0005737">
    <property type="term" value="C:cytoplasm"/>
    <property type="evidence" value="ECO:0007669"/>
    <property type="project" value="TreeGrafter"/>
</dbReference>
<keyword evidence="5" id="KW-0694">RNA-binding</keyword>
<reference evidence="7 8" key="1">
    <citation type="journal article" date="2015" name="Genome Biol.">
        <title>Comparative genomics of Steinernema reveals deeply conserved gene regulatory networks.</title>
        <authorList>
            <person name="Dillman A.R."/>
            <person name="Macchietto M."/>
            <person name="Porter C.F."/>
            <person name="Rogers A."/>
            <person name="Williams B."/>
            <person name="Antoshechkin I."/>
            <person name="Lee M.M."/>
            <person name="Goodwin Z."/>
            <person name="Lu X."/>
            <person name="Lewis E.E."/>
            <person name="Goodrich-Blair H."/>
            <person name="Stock S.P."/>
            <person name="Adams B.J."/>
            <person name="Sternberg P.W."/>
            <person name="Mortazavi A."/>
        </authorList>
    </citation>
    <scope>NUCLEOTIDE SEQUENCE [LARGE SCALE GENOMIC DNA]</scope>
    <source>
        <strain evidence="7 8">ALL</strain>
    </source>
</reference>
<dbReference type="SUPFAM" id="SSF51197">
    <property type="entry name" value="Clavaminate synthase-like"/>
    <property type="match status" value="1"/>
</dbReference>
<dbReference type="InterPro" id="IPR051422">
    <property type="entry name" value="AlkB_tRNA_MeTrf/Diox"/>
</dbReference>
<dbReference type="InterPro" id="IPR029063">
    <property type="entry name" value="SAM-dependent_MTases_sf"/>
</dbReference>
<evidence type="ECO:0000256" key="5">
    <source>
        <dbReference type="ARBA" id="ARBA00022884"/>
    </source>
</evidence>
<dbReference type="GO" id="GO:0005634">
    <property type="term" value="C:nucleus"/>
    <property type="evidence" value="ECO:0007669"/>
    <property type="project" value="TreeGrafter"/>
</dbReference>
<dbReference type="Gene3D" id="2.60.120.590">
    <property type="entry name" value="Alpha-ketoglutarate-dependent dioxygenase AlkB-like"/>
    <property type="match status" value="1"/>
</dbReference>
<dbReference type="CDD" id="cd02440">
    <property type="entry name" value="AdoMet_MTases"/>
    <property type="match status" value="1"/>
</dbReference>
<comment type="caution">
    <text evidence="7">The sequence shown here is derived from an EMBL/GenBank/DDBJ whole genome shotgun (WGS) entry which is preliminary data.</text>
</comment>
<evidence type="ECO:0000313" key="7">
    <source>
        <dbReference type="EMBL" id="TKR67376.1"/>
    </source>
</evidence>
<dbReference type="PANTHER" id="PTHR13069">
    <property type="entry name" value="ALKYLATED DNA REPAIR PROTEIN ALKB HOMOLOG 8"/>
    <property type="match status" value="1"/>
</dbReference>
<dbReference type="Gene3D" id="3.40.50.150">
    <property type="entry name" value="Vaccinia Virus protein VP39"/>
    <property type="match status" value="1"/>
</dbReference>
<protein>
    <recommendedName>
        <fullName evidence="6">Fe2OG dioxygenase domain-containing protein</fullName>
    </recommendedName>
</protein>
<proteinExistence type="predicted"/>
<feature type="domain" description="Fe2OG dioxygenase" evidence="6">
    <location>
        <begin position="76"/>
        <end position="185"/>
    </location>
</feature>
<dbReference type="EMBL" id="AZBU02000008">
    <property type="protein sequence ID" value="TKR67376.1"/>
    <property type="molecule type" value="Genomic_DNA"/>
</dbReference>
<evidence type="ECO:0000313" key="8">
    <source>
        <dbReference type="Proteomes" id="UP000298663"/>
    </source>
</evidence>
<organism evidence="7 8">
    <name type="scientific">Steinernema carpocapsae</name>
    <name type="common">Entomopathogenic nematode</name>
    <dbReference type="NCBI Taxonomy" id="34508"/>
    <lineage>
        <taxon>Eukaryota</taxon>
        <taxon>Metazoa</taxon>
        <taxon>Ecdysozoa</taxon>
        <taxon>Nematoda</taxon>
        <taxon>Chromadorea</taxon>
        <taxon>Rhabditida</taxon>
        <taxon>Tylenchina</taxon>
        <taxon>Panagrolaimomorpha</taxon>
        <taxon>Strongyloidoidea</taxon>
        <taxon>Steinernematidae</taxon>
        <taxon>Steinernema</taxon>
    </lineage>
</organism>
<comment type="cofactor">
    <cofactor evidence="1">
        <name>Fe(2+)</name>
        <dbReference type="ChEBI" id="CHEBI:29033"/>
    </cofactor>
</comment>
<accession>A0A4U5MDZ0</accession>
<dbReference type="GO" id="GO:0030488">
    <property type="term" value="P:tRNA methylation"/>
    <property type="evidence" value="ECO:0007669"/>
    <property type="project" value="TreeGrafter"/>
</dbReference>
<keyword evidence="2" id="KW-0489">Methyltransferase</keyword>
<keyword evidence="3" id="KW-0808">Transferase</keyword>
<dbReference type="GO" id="GO:0000049">
    <property type="term" value="F:tRNA binding"/>
    <property type="evidence" value="ECO:0007669"/>
    <property type="project" value="TreeGrafter"/>
</dbReference>
<dbReference type="GO" id="GO:0106335">
    <property type="term" value="F:tRNA (5-carboxymethyluridine(34)-5-O)-methyltransferase activity"/>
    <property type="evidence" value="ECO:0007669"/>
    <property type="project" value="TreeGrafter"/>
</dbReference>
<dbReference type="InterPro" id="IPR013216">
    <property type="entry name" value="Methyltransf_11"/>
</dbReference>
<dbReference type="Proteomes" id="UP000298663">
    <property type="component" value="Unassembled WGS sequence"/>
</dbReference>
<dbReference type="AlphaFoldDB" id="A0A4U5MDZ0"/>
<dbReference type="Pfam" id="PF13532">
    <property type="entry name" value="2OG-FeII_Oxy_2"/>
    <property type="match status" value="1"/>
</dbReference>
<name>A0A4U5MDZ0_STECR</name>
<dbReference type="PANTHER" id="PTHR13069:SF37">
    <property type="entry name" value="FIRE DANCER"/>
    <property type="match status" value="1"/>
</dbReference>
<dbReference type="GO" id="GO:0008757">
    <property type="term" value="F:S-adenosylmethionine-dependent methyltransferase activity"/>
    <property type="evidence" value="ECO:0007669"/>
    <property type="project" value="InterPro"/>
</dbReference>
<sequence length="457" mass="52065">MALVELVDSYPSSSNFSALNLTSMKTPIKHRHVLHFGSIFDYDTNSAGGQADPVPAKITNLIERLIAEGFISEAERPDQVTVNFYEPNQEKPTGIPPHVDAHSPFEEPVISLSLNAKVVMDFRDCANPNVHLPLVLEPRSLLVMRGSARYRFTHGIATRRYDVDPRTGNVFDRQRRISITFRRIRKEPCQCPYVEYCDWNRNGQTAIPKTSDEAKRVEDRYVAEVYETIASHFDETRHSKWNAVSNFLKELKDGSLLFDIGCGNGKYLFEDNRLIKFGMDYCMNLCEIVQHKGHNVARGDSLHLPFLSDTADAVLCIAVIHHFSTNERRLQAVREMGRILKPGGRGIITVWSLDQKMSFFQEYREKRDLENDPEKPGVEEADEKGASRLLVHSGSVFKQSDMLVPWQDGRGTHYLRYYHLFTEGELEGLVTSVEGLSVVSSIYEQGNWIVCFVKQNC</sequence>
<evidence type="ECO:0000256" key="2">
    <source>
        <dbReference type="ARBA" id="ARBA00022603"/>
    </source>
</evidence>
<keyword evidence="4" id="KW-0862">Zinc</keyword>
<dbReference type="InterPro" id="IPR027450">
    <property type="entry name" value="AlkB-like"/>
</dbReference>
<gene>
    <name evidence="7" type="ORF">L596_023538</name>
</gene>
<keyword evidence="8" id="KW-1185">Reference proteome</keyword>
<evidence type="ECO:0000256" key="3">
    <source>
        <dbReference type="ARBA" id="ARBA00022679"/>
    </source>
</evidence>
<evidence type="ECO:0000256" key="4">
    <source>
        <dbReference type="ARBA" id="ARBA00022833"/>
    </source>
</evidence>
<dbReference type="InterPro" id="IPR005123">
    <property type="entry name" value="Oxoglu/Fe-dep_dioxygenase_dom"/>
</dbReference>
<dbReference type="SUPFAM" id="SSF53335">
    <property type="entry name" value="S-adenosyl-L-methionine-dependent methyltransferases"/>
    <property type="match status" value="1"/>
</dbReference>
<dbReference type="OrthoDB" id="271595at2759"/>
<evidence type="ECO:0000256" key="1">
    <source>
        <dbReference type="ARBA" id="ARBA00001954"/>
    </source>
</evidence>
<evidence type="ECO:0000259" key="6">
    <source>
        <dbReference type="PROSITE" id="PS51471"/>
    </source>
</evidence>
<dbReference type="GO" id="GO:0002098">
    <property type="term" value="P:tRNA wobble uridine modification"/>
    <property type="evidence" value="ECO:0007669"/>
    <property type="project" value="TreeGrafter"/>
</dbReference>
<dbReference type="Pfam" id="PF08241">
    <property type="entry name" value="Methyltransf_11"/>
    <property type="match status" value="1"/>
</dbReference>
<dbReference type="PROSITE" id="PS51471">
    <property type="entry name" value="FE2OG_OXY"/>
    <property type="match status" value="1"/>
</dbReference>
<reference evidence="7 8" key="2">
    <citation type="journal article" date="2019" name="G3 (Bethesda)">
        <title>Hybrid Assembly of the Genome of the Entomopathogenic Nematode Steinernema carpocapsae Identifies the X-Chromosome.</title>
        <authorList>
            <person name="Serra L."/>
            <person name="Macchietto M."/>
            <person name="Macias-Munoz A."/>
            <person name="McGill C.J."/>
            <person name="Rodriguez I.M."/>
            <person name="Rodriguez B."/>
            <person name="Murad R."/>
            <person name="Mortazavi A."/>
        </authorList>
    </citation>
    <scope>NUCLEOTIDE SEQUENCE [LARGE SCALE GENOMIC DNA]</scope>
    <source>
        <strain evidence="7 8">ALL</strain>
    </source>
</reference>